<keyword evidence="5" id="KW-0597">Phosphoprotein</keyword>
<evidence type="ECO:0000256" key="5">
    <source>
        <dbReference type="ARBA" id="ARBA00022553"/>
    </source>
</evidence>
<dbReference type="CDD" id="cd00082">
    <property type="entry name" value="HisKA"/>
    <property type="match status" value="1"/>
</dbReference>
<dbReference type="Proteomes" id="UP001057381">
    <property type="component" value="Chromosome"/>
</dbReference>
<evidence type="ECO:0000256" key="11">
    <source>
        <dbReference type="ARBA" id="ARBA00022989"/>
    </source>
</evidence>
<dbReference type="Gene3D" id="1.10.287.130">
    <property type="match status" value="1"/>
</dbReference>
<comment type="catalytic activity">
    <reaction evidence="1">
        <text>ATP + protein L-histidine = ADP + protein N-phospho-L-histidine.</text>
        <dbReference type="EC" id="2.7.13.3"/>
    </reaction>
</comment>
<proteinExistence type="predicted"/>
<dbReference type="InterPro" id="IPR003661">
    <property type="entry name" value="HisK_dim/P_dom"/>
</dbReference>
<evidence type="ECO:0000256" key="1">
    <source>
        <dbReference type="ARBA" id="ARBA00000085"/>
    </source>
</evidence>
<dbReference type="CDD" id="cd00075">
    <property type="entry name" value="HATPase"/>
    <property type="match status" value="1"/>
</dbReference>
<dbReference type="InterPro" id="IPR003594">
    <property type="entry name" value="HATPase_dom"/>
</dbReference>
<evidence type="ECO:0000256" key="12">
    <source>
        <dbReference type="ARBA" id="ARBA00023012"/>
    </source>
</evidence>
<dbReference type="Pfam" id="PF00512">
    <property type="entry name" value="HisKA"/>
    <property type="match status" value="1"/>
</dbReference>
<keyword evidence="7 15" id="KW-0812">Transmembrane</keyword>
<dbReference type="PANTHER" id="PTHR45436">
    <property type="entry name" value="SENSOR HISTIDINE KINASE YKOH"/>
    <property type="match status" value="1"/>
</dbReference>
<evidence type="ECO:0000256" key="7">
    <source>
        <dbReference type="ARBA" id="ARBA00022692"/>
    </source>
</evidence>
<dbReference type="SMART" id="SM00388">
    <property type="entry name" value="HisKA"/>
    <property type="match status" value="1"/>
</dbReference>
<feature type="domain" description="Histidine kinase" evidence="16">
    <location>
        <begin position="241"/>
        <end position="449"/>
    </location>
</feature>
<dbReference type="PANTHER" id="PTHR45436:SF5">
    <property type="entry name" value="SENSOR HISTIDINE KINASE TRCS"/>
    <property type="match status" value="1"/>
</dbReference>
<dbReference type="InterPro" id="IPR003660">
    <property type="entry name" value="HAMP_dom"/>
</dbReference>
<keyword evidence="10" id="KW-0067">ATP-binding</keyword>
<accession>A0A9Q9F237</accession>
<dbReference type="InterPro" id="IPR004358">
    <property type="entry name" value="Sig_transdc_His_kin-like_C"/>
</dbReference>
<evidence type="ECO:0000256" key="3">
    <source>
        <dbReference type="ARBA" id="ARBA00012438"/>
    </source>
</evidence>
<dbReference type="GO" id="GO:0005886">
    <property type="term" value="C:plasma membrane"/>
    <property type="evidence" value="ECO:0007669"/>
    <property type="project" value="UniProtKB-SubCell"/>
</dbReference>
<evidence type="ECO:0000256" key="10">
    <source>
        <dbReference type="ARBA" id="ARBA00022840"/>
    </source>
</evidence>
<dbReference type="EMBL" id="CP073809">
    <property type="protein sequence ID" value="UTH14622.1"/>
    <property type="molecule type" value="Genomic_DNA"/>
</dbReference>
<dbReference type="RefSeq" id="WP_254250447.1">
    <property type="nucleotide sequence ID" value="NZ_CP073809.1"/>
</dbReference>
<evidence type="ECO:0000313" key="19">
    <source>
        <dbReference type="Proteomes" id="UP001057381"/>
    </source>
</evidence>
<dbReference type="SUPFAM" id="SSF47384">
    <property type="entry name" value="Homodimeric domain of signal transducing histidine kinase"/>
    <property type="match status" value="1"/>
</dbReference>
<dbReference type="PROSITE" id="PS50109">
    <property type="entry name" value="HIS_KIN"/>
    <property type="match status" value="1"/>
</dbReference>
<keyword evidence="4" id="KW-1003">Cell membrane</keyword>
<keyword evidence="14" id="KW-0175">Coiled coil</keyword>
<protein>
    <recommendedName>
        <fullName evidence="3">histidine kinase</fullName>
        <ecNumber evidence="3">2.7.13.3</ecNumber>
    </recommendedName>
</protein>
<evidence type="ECO:0000256" key="13">
    <source>
        <dbReference type="ARBA" id="ARBA00023136"/>
    </source>
</evidence>
<dbReference type="Gene3D" id="3.30.565.10">
    <property type="entry name" value="Histidine kinase-like ATPase, C-terminal domain"/>
    <property type="match status" value="1"/>
</dbReference>
<feature type="domain" description="HAMP" evidence="17">
    <location>
        <begin position="181"/>
        <end position="233"/>
    </location>
</feature>
<name>A0A9Q9F237_9STAP</name>
<dbReference type="SUPFAM" id="SSF55874">
    <property type="entry name" value="ATPase domain of HSP90 chaperone/DNA topoisomerase II/histidine kinase"/>
    <property type="match status" value="1"/>
</dbReference>
<evidence type="ECO:0000256" key="2">
    <source>
        <dbReference type="ARBA" id="ARBA00004651"/>
    </source>
</evidence>
<dbReference type="InterPro" id="IPR050428">
    <property type="entry name" value="TCS_sensor_his_kinase"/>
</dbReference>
<evidence type="ECO:0000313" key="18">
    <source>
        <dbReference type="EMBL" id="UTH14622.1"/>
    </source>
</evidence>
<dbReference type="SUPFAM" id="SSF158472">
    <property type="entry name" value="HAMP domain-like"/>
    <property type="match status" value="1"/>
</dbReference>
<dbReference type="PROSITE" id="PS50885">
    <property type="entry name" value="HAMP"/>
    <property type="match status" value="1"/>
</dbReference>
<keyword evidence="11 15" id="KW-1133">Transmembrane helix</keyword>
<dbReference type="AlphaFoldDB" id="A0A9Q9F237"/>
<dbReference type="InterPro" id="IPR036890">
    <property type="entry name" value="HATPase_C_sf"/>
</dbReference>
<evidence type="ECO:0000256" key="4">
    <source>
        <dbReference type="ARBA" id="ARBA00022475"/>
    </source>
</evidence>
<evidence type="ECO:0000256" key="9">
    <source>
        <dbReference type="ARBA" id="ARBA00022777"/>
    </source>
</evidence>
<dbReference type="Pfam" id="PF00672">
    <property type="entry name" value="HAMP"/>
    <property type="match status" value="1"/>
</dbReference>
<evidence type="ECO:0000256" key="6">
    <source>
        <dbReference type="ARBA" id="ARBA00022679"/>
    </source>
</evidence>
<dbReference type="Pfam" id="PF02518">
    <property type="entry name" value="HATPase_c"/>
    <property type="match status" value="1"/>
</dbReference>
<dbReference type="CDD" id="cd06225">
    <property type="entry name" value="HAMP"/>
    <property type="match status" value="1"/>
</dbReference>
<dbReference type="SMART" id="SM00387">
    <property type="entry name" value="HATPase_c"/>
    <property type="match status" value="1"/>
</dbReference>
<keyword evidence="12" id="KW-0902">Two-component regulatory system</keyword>
<dbReference type="InterPro" id="IPR036097">
    <property type="entry name" value="HisK_dim/P_sf"/>
</dbReference>
<evidence type="ECO:0000256" key="8">
    <source>
        <dbReference type="ARBA" id="ARBA00022741"/>
    </source>
</evidence>
<keyword evidence="8" id="KW-0547">Nucleotide-binding</keyword>
<dbReference type="EC" id="2.7.13.3" evidence="3"/>
<reference evidence="18" key="1">
    <citation type="submission" date="2021-04" db="EMBL/GenBank/DDBJ databases">
        <title>Complete Genome Sequences of Macrococcus spp. from dog and cattle.</title>
        <authorList>
            <person name="Schwendener S."/>
            <person name="Perreten V."/>
        </authorList>
    </citation>
    <scope>NUCLEOTIDE SEQUENCE</scope>
    <source>
        <strain evidence="18">Epi0143-OL</strain>
    </source>
</reference>
<dbReference type="SMART" id="SM00304">
    <property type="entry name" value="HAMP"/>
    <property type="match status" value="1"/>
</dbReference>
<evidence type="ECO:0000259" key="16">
    <source>
        <dbReference type="PROSITE" id="PS50109"/>
    </source>
</evidence>
<dbReference type="GO" id="GO:0005524">
    <property type="term" value="F:ATP binding"/>
    <property type="evidence" value="ECO:0007669"/>
    <property type="project" value="UniProtKB-KW"/>
</dbReference>
<evidence type="ECO:0000259" key="17">
    <source>
        <dbReference type="PROSITE" id="PS50885"/>
    </source>
</evidence>
<dbReference type="InterPro" id="IPR005467">
    <property type="entry name" value="His_kinase_dom"/>
</dbReference>
<feature type="transmembrane region" description="Helical" evidence="15">
    <location>
        <begin position="6"/>
        <end position="32"/>
    </location>
</feature>
<dbReference type="KEGG" id="mequ:KFV11_04495"/>
<sequence length="449" mass="50942">MFNRLSTQFIVSTLIVMLLSSLLAFLLANVCYHSYLKPMNDARITHTLARQKQFIEHHPDIDSAAYFNQVASLNFQVMAIKDGQKRFYGTPFRVDNLTVQPLEHKIYHGIKNRPFNLFITGFFDNETKNTVGRTLIVNGESYDVYIRPDVGQSMGEFRVFLAILLVLIVLFSIFFVLLSSIGIVSPVVKLKSFAERIRSGDYSDVTAIKRRDEIGVLAREMEEMSRAIKRHQEMNERFVANVSHEIQSPITNLLGLTHQLKDRQDSTVISAIEHQSERLSRLTKQLLLLAAIDNEGVKLKRAYFNGRELLQEVIQSMLYQLDLKEQLAIADADDIMLYGHRDLLFQLVTNLLSNAIKYSPAAGEIRLSLKLRAGHTVLQVSDNGRGMTDDTRRHLFERFYKADTKEDETLSNGLGMAIVHEIAVLHGAELKVDSELNGGTIITVIFPAQ</sequence>
<keyword evidence="6" id="KW-0808">Transferase</keyword>
<feature type="transmembrane region" description="Helical" evidence="15">
    <location>
        <begin position="159"/>
        <end position="184"/>
    </location>
</feature>
<feature type="coiled-coil region" evidence="14">
    <location>
        <begin position="214"/>
        <end position="241"/>
    </location>
</feature>
<keyword evidence="9 18" id="KW-0418">Kinase</keyword>
<keyword evidence="13 15" id="KW-0472">Membrane</keyword>
<dbReference type="Gene3D" id="6.10.340.10">
    <property type="match status" value="1"/>
</dbReference>
<dbReference type="PRINTS" id="PR00344">
    <property type="entry name" value="BCTRLSENSOR"/>
</dbReference>
<comment type="subcellular location">
    <subcellularLocation>
        <location evidence="2">Cell membrane</location>
        <topology evidence="2">Multi-pass membrane protein</topology>
    </subcellularLocation>
</comment>
<dbReference type="GO" id="GO:0000155">
    <property type="term" value="F:phosphorelay sensor kinase activity"/>
    <property type="evidence" value="ECO:0007669"/>
    <property type="project" value="InterPro"/>
</dbReference>
<evidence type="ECO:0000256" key="15">
    <source>
        <dbReference type="SAM" id="Phobius"/>
    </source>
</evidence>
<gene>
    <name evidence="18" type="ORF">KFV11_04495</name>
</gene>
<organism evidence="18 19">
    <name type="scientific">Macrococcus equipercicus</name>
    <dbReference type="NCBI Taxonomy" id="69967"/>
    <lineage>
        <taxon>Bacteria</taxon>
        <taxon>Bacillati</taxon>
        <taxon>Bacillota</taxon>
        <taxon>Bacilli</taxon>
        <taxon>Bacillales</taxon>
        <taxon>Staphylococcaceae</taxon>
        <taxon>Macrococcus</taxon>
    </lineage>
</organism>
<evidence type="ECO:0000256" key="14">
    <source>
        <dbReference type="SAM" id="Coils"/>
    </source>
</evidence>